<dbReference type="EMBL" id="GBRH01216897">
    <property type="protein sequence ID" value="JAD80998.1"/>
    <property type="molecule type" value="Transcribed_RNA"/>
</dbReference>
<evidence type="ECO:0000256" key="1">
    <source>
        <dbReference type="SAM" id="MobiDB-lite"/>
    </source>
</evidence>
<feature type="region of interest" description="Disordered" evidence="1">
    <location>
        <begin position="206"/>
        <end position="302"/>
    </location>
</feature>
<feature type="region of interest" description="Disordered" evidence="1">
    <location>
        <begin position="1"/>
        <end position="39"/>
    </location>
</feature>
<sequence length="318" mass="31988">MVPKGHDLLAPSSVPETSSSAGAVYRGSPSVEPEDRDSPIQIMSPGNTAARCAKNQDSLVGRVAPIVRDGLLRMISGRSASPGMEVCSSVTPTTGAPGKASLAPTNGSKPHGILAPSFTPKGCESVVPSLALGNSKSTGMKHLNSAPRMTPQGQGFLSLGIASQSPAPHSVKGQASLALVAIPPVAVPGHGNSPSMGAAGRDSLALSITPKGHDGPASSKPPKCRESPRAGTLPASDRSQGQDAATKVYNNAPTPITGEPKDQVTAVTREPKNQTAQCGSQNKSSNKSSGPGPDASNHVTGAASALVALSTLREKGGR</sequence>
<feature type="region of interest" description="Disordered" evidence="1">
    <location>
        <begin position="82"/>
        <end position="107"/>
    </location>
</feature>
<feature type="compositionally biased region" description="Low complexity" evidence="1">
    <location>
        <begin position="282"/>
        <end position="293"/>
    </location>
</feature>
<reference evidence="2" key="1">
    <citation type="submission" date="2014-09" db="EMBL/GenBank/DDBJ databases">
        <authorList>
            <person name="Magalhaes I.L.F."/>
            <person name="Oliveira U."/>
            <person name="Santos F.R."/>
            <person name="Vidigal T.H.D.A."/>
            <person name="Brescovit A.D."/>
            <person name="Santos A.J."/>
        </authorList>
    </citation>
    <scope>NUCLEOTIDE SEQUENCE</scope>
    <source>
        <tissue evidence="2">Shoot tissue taken approximately 20 cm above the soil surface</tissue>
    </source>
</reference>
<proteinExistence type="predicted"/>
<reference evidence="2" key="2">
    <citation type="journal article" date="2015" name="Data Brief">
        <title>Shoot transcriptome of the giant reed, Arundo donax.</title>
        <authorList>
            <person name="Barrero R.A."/>
            <person name="Guerrero F.D."/>
            <person name="Moolhuijzen P."/>
            <person name="Goolsby J.A."/>
            <person name="Tidwell J."/>
            <person name="Bellgard S.E."/>
            <person name="Bellgard M.I."/>
        </authorList>
    </citation>
    <scope>NUCLEOTIDE SEQUENCE</scope>
    <source>
        <tissue evidence="2">Shoot tissue taken approximately 20 cm above the soil surface</tissue>
    </source>
</reference>
<protein>
    <submittedName>
        <fullName evidence="2">Uncharacterized protein</fullName>
    </submittedName>
</protein>
<evidence type="ECO:0000313" key="2">
    <source>
        <dbReference type="EMBL" id="JAD80998.1"/>
    </source>
</evidence>
<feature type="compositionally biased region" description="Polar residues" evidence="1">
    <location>
        <begin position="237"/>
        <end position="254"/>
    </location>
</feature>
<dbReference type="AlphaFoldDB" id="A0A0A9D2T5"/>
<accession>A0A0A9D2T5</accession>
<organism evidence="2">
    <name type="scientific">Arundo donax</name>
    <name type="common">Giant reed</name>
    <name type="synonym">Donax arundinaceus</name>
    <dbReference type="NCBI Taxonomy" id="35708"/>
    <lineage>
        <taxon>Eukaryota</taxon>
        <taxon>Viridiplantae</taxon>
        <taxon>Streptophyta</taxon>
        <taxon>Embryophyta</taxon>
        <taxon>Tracheophyta</taxon>
        <taxon>Spermatophyta</taxon>
        <taxon>Magnoliopsida</taxon>
        <taxon>Liliopsida</taxon>
        <taxon>Poales</taxon>
        <taxon>Poaceae</taxon>
        <taxon>PACMAD clade</taxon>
        <taxon>Arundinoideae</taxon>
        <taxon>Arundineae</taxon>
        <taxon>Arundo</taxon>
    </lineage>
</organism>
<name>A0A0A9D2T5_ARUDO</name>